<name>F2IYB9_POLGS</name>
<dbReference type="HOGENOM" id="CLU_030756_3_0_5"/>
<keyword evidence="1" id="KW-0808">Transferase</keyword>
<dbReference type="AlphaFoldDB" id="F2IYB9"/>
<accession>F2IYB9</accession>
<gene>
    <name evidence="1" type="ordered locus">SL003B_3309</name>
</gene>
<keyword evidence="2" id="KW-1185">Reference proteome</keyword>
<keyword evidence="1" id="KW-0315">Glutamine amidotransferase</keyword>
<dbReference type="PATRIC" id="fig|991905.3.peg.3409"/>
<dbReference type="SUPFAM" id="SSF52317">
    <property type="entry name" value="Class I glutamine amidotransferase-like"/>
    <property type="match status" value="1"/>
</dbReference>
<dbReference type="GO" id="GO:0005829">
    <property type="term" value="C:cytosol"/>
    <property type="evidence" value="ECO:0007669"/>
    <property type="project" value="TreeGrafter"/>
</dbReference>
<dbReference type="CDD" id="cd01745">
    <property type="entry name" value="GATase1_2"/>
    <property type="match status" value="1"/>
</dbReference>
<dbReference type="InterPro" id="IPR029062">
    <property type="entry name" value="Class_I_gatase-like"/>
</dbReference>
<dbReference type="GO" id="GO:0016740">
    <property type="term" value="F:transferase activity"/>
    <property type="evidence" value="ECO:0007669"/>
    <property type="project" value="UniProtKB-KW"/>
</dbReference>
<dbReference type="eggNOG" id="COG2071">
    <property type="taxonomic scope" value="Bacteria"/>
</dbReference>
<dbReference type="KEGG" id="pgv:SL003B_3309"/>
<dbReference type="GO" id="GO:0016811">
    <property type="term" value="F:hydrolase activity, acting on carbon-nitrogen (but not peptide) bonds, in linear amides"/>
    <property type="evidence" value="ECO:0007669"/>
    <property type="project" value="InterPro"/>
</dbReference>
<dbReference type="Proteomes" id="UP000008130">
    <property type="component" value="Chromosome"/>
</dbReference>
<sequence length="236" mass="26426">MTRRPVIGVTTSLGGGRYMWWFYWLALRLAGARPVRLVAPRRPYDLSGFDGFIIGGGDDIAPDLYLADTPVDARIDPARDQMELAVLAHACPRDIPVLGICRGAQMINVHLGGSLHQDVRAVFTGVPKMWTPLPRKTVSFTPGSRLGEIHERERLRVNSLHNQAIDRLGDGLAIVARDEFGVPQAVECPAARFLAGVQWHPEFLIYRRVHRRLFQAFLAAVRARMEDEARRATREG</sequence>
<protein>
    <submittedName>
        <fullName evidence="1">Glutamine amidotransferase enzyme</fullName>
    </submittedName>
</protein>
<dbReference type="PANTHER" id="PTHR43235:SF1">
    <property type="entry name" value="GLUTAMINE AMIDOTRANSFERASE PB2B2.05-RELATED"/>
    <property type="match status" value="1"/>
</dbReference>
<dbReference type="Pfam" id="PF07722">
    <property type="entry name" value="Peptidase_C26"/>
    <property type="match status" value="1"/>
</dbReference>
<dbReference type="STRING" id="991905.SL003B_3309"/>
<dbReference type="InterPro" id="IPR044668">
    <property type="entry name" value="PuuD-like"/>
</dbReference>
<dbReference type="Gene3D" id="3.40.50.880">
    <property type="match status" value="1"/>
</dbReference>
<evidence type="ECO:0000313" key="1">
    <source>
        <dbReference type="EMBL" id="ADZ71731.1"/>
    </source>
</evidence>
<dbReference type="InterPro" id="IPR011697">
    <property type="entry name" value="Peptidase_C26"/>
</dbReference>
<organism evidence="1 2">
    <name type="scientific">Polymorphum gilvum (strain LMG 25793 / CGMCC 1.9160 / SL003B-26A1)</name>
    <dbReference type="NCBI Taxonomy" id="991905"/>
    <lineage>
        <taxon>Bacteria</taxon>
        <taxon>Pseudomonadati</taxon>
        <taxon>Pseudomonadota</taxon>
        <taxon>Alphaproteobacteria</taxon>
        <taxon>Rhodobacterales</taxon>
        <taxon>Paracoccaceae</taxon>
        <taxon>Polymorphum</taxon>
    </lineage>
</organism>
<evidence type="ECO:0000313" key="2">
    <source>
        <dbReference type="Proteomes" id="UP000008130"/>
    </source>
</evidence>
<dbReference type="EMBL" id="CP002568">
    <property type="protein sequence ID" value="ADZ71731.1"/>
    <property type="molecule type" value="Genomic_DNA"/>
</dbReference>
<proteinExistence type="predicted"/>
<dbReference type="PROSITE" id="PS51273">
    <property type="entry name" value="GATASE_TYPE_1"/>
    <property type="match status" value="1"/>
</dbReference>
<dbReference type="PANTHER" id="PTHR43235">
    <property type="entry name" value="GLUTAMINE AMIDOTRANSFERASE PB2B2.05-RELATED"/>
    <property type="match status" value="1"/>
</dbReference>
<reference evidence="1 2" key="1">
    <citation type="journal article" date="2011" name="J. Bacteriol.">
        <title>Complete genome sequence of Polymorphum gilvum SL003B-26A1T, a crude oil-degrading bacterium from oil-polluted saline soil.</title>
        <authorList>
            <person name="Li S.G."/>
            <person name="Tang Y.Q."/>
            <person name="Nie Y."/>
            <person name="Cai M."/>
            <person name="Wu X.L."/>
        </authorList>
    </citation>
    <scope>NUCLEOTIDE SEQUENCE [LARGE SCALE GENOMIC DNA]</scope>
    <source>
        <strain evidence="2">LMG 25793 / CGMCC 1.9160 / SL003B-26A1</strain>
    </source>
</reference>